<reference evidence="2" key="1">
    <citation type="journal article" date="1998" name="Int. J. Syst. Bacteriol. 48 Pt">
        <title>Thermococcus guaymasensis sp. nov. and Thermococcus aggregans sp. nov., two novel thermophilic archaea isolated from the Guaymas Basin hydrothermal vent site.</title>
        <authorList>
            <person name="Canganella F."/>
            <person name="Jones W.J."/>
            <person name="Gambacorta A."/>
            <person name="Antranikian G."/>
        </authorList>
    </citation>
    <scope>NUCLEOTIDE SEQUENCE</scope>
    <source>
        <strain evidence="2">TY</strain>
    </source>
</reference>
<accession>A0A9E7MW84</accession>
<dbReference type="AlphaFoldDB" id="A0A9E7MW84"/>
<proteinExistence type="predicted"/>
<dbReference type="EMBL" id="CP099582">
    <property type="protein sequence ID" value="USS40066.1"/>
    <property type="molecule type" value="Genomic_DNA"/>
</dbReference>
<name>A0A9E7MW84_THEAG</name>
<keyword evidence="1" id="KW-0472">Membrane</keyword>
<reference evidence="2" key="2">
    <citation type="submission" date="2022-06" db="EMBL/GenBank/DDBJ databases">
        <authorList>
            <person name="Park Y.-J."/>
        </authorList>
    </citation>
    <scope>NUCLEOTIDE SEQUENCE</scope>
    <source>
        <strain evidence="2">TY</strain>
    </source>
</reference>
<evidence type="ECO:0000313" key="3">
    <source>
        <dbReference type="Proteomes" id="UP001055732"/>
    </source>
</evidence>
<feature type="transmembrane region" description="Helical" evidence="1">
    <location>
        <begin position="94"/>
        <end position="115"/>
    </location>
</feature>
<evidence type="ECO:0000256" key="1">
    <source>
        <dbReference type="SAM" id="Phobius"/>
    </source>
</evidence>
<keyword evidence="1" id="KW-0812">Transmembrane</keyword>
<protein>
    <submittedName>
        <fullName evidence="2">Uncharacterized protein</fullName>
    </submittedName>
</protein>
<gene>
    <name evidence="2" type="ORF">NF865_06900</name>
</gene>
<dbReference type="RefSeq" id="WP_253304023.1">
    <property type="nucleotide sequence ID" value="NZ_CP099582.1"/>
</dbReference>
<keyword evidence="3" id="KW-1185">Reference proteome</keyword>
<dbReference type="KEGG" id="tagg:NF865_06900"/>
<keyword evidence="1" id="KW-1133">Transmembrane helix</keyword>
<organism evidence="2 3">
    <name type="scientific">Thermococcus aggregans</name>
    <dbReference type="NCBI Taxonomy" id="110163"/>
    <lineage>
        <taxon>Archaea</taxon>
        <taxon>Methanobacteriati</taxon>
        <taxon>Methanobacteriota</taxon>
        <taxon>Thermococci</taxon>
        <taxon>Thermococcales</taxon>
        <taxon>Thermococcaceae</taxon>
        <taxon>Thermococcus</taxon>
    </lineage>
</organism>
<dbReference type="Proteomes" id="UP001055732">
    <property type="component" value="Chromosome"/>
</dbReference>
<evidence type="ECO:0000313" key="2">
    <source>
        <dbReference type="EMBL" id="USS40066.1"/>
    </source>
</evidence>
<sequence length="118" mass="13495">METEEFIIVLGLLLILAFLLYPSETISQTFCEGSFGKLDSYDVSVRDGFLRVYYKGEEIFTAKGDQILVKKTNVDYSYSKGCYQVSIKEKPEKALYIFIAGVVLIGAAFYYMAFLKYR</sequence>